<feature type="region of interest" description="Disordered" evidence="2">
    <location>
        <begin position="185"/>
        <end position="212"/>
    </location>
</feature>
<feature type="coiled-coil region" evidence="1">
    <location>
        <begin position="137"/>
        <end position="164"/>
    </location>
</feature>
<feature type="compositionally biased region" description="Basic residues" evidence="2">
    <location>
        <begin position="189"/>
        <end position="203"/>
    </location>
</feature>
<dbReference type="GeneID" id="63752339"/>
<protein>
    <submittedName>
        <fullName evidence="3">Uncharacterized protein</fullName>
    </submittedName>
</protein>
<evidence type="ECO:0000256" key="2">
    <source>
        <dbReference type="SAM" id="MobiDB-lite"/>
    </source>
</evidence>
<dbReference type="Proteomes" id="UP000184383">
    <property type="component" value="Unassembled WGS sequence"/>
</dbReference>
<dbReference type="EMBL" id="KV878211">
    <property type="protein sequence ID" value="OJJ37421.1"/>
    <property type="molecule type" value="Genomic_DNA"/>
</dbReference>
<proteinExistence type="predicted"/>
<evidence type="ECO:0000313" key="4">
    <source>
        <dbReference type="Proteomes" id="UP000184383"/>
    </source>
</evidence>
<keyword evidence="1" id="KW-0175">Coiled coil</keyword>
<evidence type="ECO:0000256" key="1">
    <source>
        <dbReference type="SAM" id="Coils"/>
    </source>
</evidence>
<organism evidence="3 4">
    <name type="scientific">Aspergillus wentii DTO 134E9</name>
    <dbReference type="NCBI Taxonomy" id="1073089"/>
    <lineage>
        <taxon>Eukaryota</taxon>
        <taxon>Fungi</taxon>
        <taxon>Dikarya</taxon>
        <taxon>Ascomycota</taxon>
        <taxon>Pezizomycotina</taxon>
        <taxon>Eurotiomycetes</taxon>
        <taxon>Eurotiomycetidae</taxon>
        <taxon>Eurotiales</taxon>
        <taxon>Aspergillaceae</taxon>
        <taxon>Aspergillus</taxon>
        <taxon>Aspergillus subgen. Cremei</taxon>
    </lineage>
</organism>
<keyword evidence="4" id="KW-1185">Reference proteome</keyword>
<name>A0A1L9RR54_ASPWE</name>
<sequence length="212" mass="23176">MYPFLPWSQNQANVRATLSAPTPSIDSASTLNSSFSYGDSLYSSSPISSMPPPPPCSPTDSLLDITPRKSSFSSLYGVNNSCAFPSWPNRPSLLNADSDSSTASAYLSDEDLYTDSPAPSDTVIEEESAAMDPVCGSITTEQQIQQLRAAAEEEEHRARFLAQVQAHARAQQALRVSQLTIVERETTKRSKKRRAFPEKKRRTISSPSKARA</sequence>
<dbReference type="AlphaFoldDB" id="A0A1L9RR54"/>
<reference evidence="4" key="1">
    <citation type="journal article" date="2017" name="Genome Biol.">
        <title>Comparative genomics reveals high biological diversity and specific adaptations in the industrially and medically important fungal genus Aspergillus.</title>
        <authorList>
            <person name="de Vries R.P."/>
            <person name="Riley R."/>
            <person name="Wiebenga A."/>
            <person name="Aguilar-Osorio G."/>
            <person name="Amillis S."/>
            <person name="Uchima C.A."/>
            <person name="Anderluh G."/>
            <person name="Asadollahi M."/>
            <person name="Askin M."/>
            <person name="Barry K."/>
            <person name="Battaglia E."/>
            <person name="Bayram O."/>
            <person name="Benocci T."/>
            <person name="Braus-Stromeyer S.A."/>
            <person name="Caldana C."/>
            <person name="Canovas D."/>
            <person name="Cerqueira G.C."/>
            <person name="Chen F."/>
            <person name="Chen W."/>
            <person name="Choi C."/>
            <person name="Clum A."/>
            <person name="Dos Santos R.A."/>
            <person name="Damasio A.R."/>
            <person name="Diallinas G."/>
            <person name="Emri T."/>
            <person name="Fekete E."/>
            <person name="Flipphi M."/>
            <person name="Freyberg S."/>
            <person name="Gallo A."/>
            <person name="Gournas C."/>
            <person name="Habgood R."/>
            <person name="Hainaut M."/>
            <person name="Harispe M.L."/>
            <person name="Henrissat B."/>
            <person name="Hilden K.S."/>
            <person name="Hope R."/>
            <person name="Hossain A."/>
            <person name="Karabika E."/>
            <person name="Karaffa L."/>
            <person name="Karanyi Z."/>
            <person name="Krasevec N."/>
            <person name="Kuo A."/>
            <person name="Kusch H."/>
            <person name="LaButti K."/>
            <person name="Lagendijk E.L."/>
            <person name="Lapidus A."/>
            <person name="Levasseur A."/>
            <person name="Lindquist E."/>
            <person name="Lipzen A."/>
            <person name="Logrieco A.F."/>
            <person name="MacCabe A."/>
            <person name="Maekelae M.R."/>
            <person name="Malavazi I."/>
            <person name="Melin P."/>
            <person name="Meyer V."/>
            <person name="Mielnichuk N."/>
            <person name="Miskei M."/>
            <person name="Molnar A.P."/>
            <person name="Mule G."/>
            <person name="Ngan C.Y."/>
            <person name="Orejas M."/>
            <person name="Orosz E."/>
            <person name="Ouedraogo J.P."/>
            <person name="Overkamp K.M."/>
            <person name="Park H.-S."/>
            <person name="Perrone G."/>
            <person name="Piumi F."/>
            <person name="Punt P.J."/>
            <person name="Ram A.F."/>
            <person name="Ramon A."/>
            <person name="Rauscher S."/>
            <person name="Record E."/>
            <person name="Riano-Pachon D.M."/>
            <person name="Robert V."/>
            <person name="Roehrig J."/>
            <person name="Ruller R."/>
            <person name="Salamov A."/>
            <person name="Salih N.S."/>
            <person name="Samson R.A."/>
            <person name="Sandor E."/>
            <person name="Sanguinetti M."/>
            <person name="Schuetze T."/>
            <person name="Sepcic K."/>
            <person name="Shelest E."/>
            <person name="Sherlock G."/>
            <person name="Sophianopoulou V."/>
            <person name="Squina F.M."/>
            <person name="Sun H."/>
            <person name="Susca A."/>
            <person name="Todd R.B."/>
            <person name="Tsang A."/>
            <person name="Unkles S.E."/>
            <person name="van de Wiele N."/>
            <person name="van Rossen-Uffink D."/>
            <person name="Oliveira J.V."/>
            <person name="Vesth T.C."/>
            <person name="Visser J."/>
            <person name="Yu J.-H."/>
            <person name="Zhou M."/>
            <person name="Andersen M.R."/>
            <person name="Archer D.B."/>
            <person name="Baker S.E."/>
            <person name="Benoit I."/>
            <person name="Brakhage A.A."/>
            <person name="Braus G.H."/>
            <person name="Fischer R."/>
            <person name="Frisvad J.C."/>
            <person name="Goldman G.H."/>
            <person name="Houbraken J."/>
            <person name="Oakley B."/>
            <person name="Pocsi I."/>
            <person name="Scazzocchio C."/>
            <person name="Seiboth B."/>
            <person name="vanKuyk P.A."/>
            <person name="Wortman J."/>
            <person name="Dyer P.S."/>
            <person name="Grigoriev I.V."/>
        </authorList>
    </citation>
    <scope>NUCLEOTIDE SEQUENCE [LARGE SCALE GENOMIC DNA]</scope>
    <source>
        <strain evidence="4">DTO 134E9</strain>
    </source>
</reference>
<evidence type="ECO:0000313" key="3">
    <source>
        <dbReference type="EMBL" id="OJJ37421.1"/>
    </source>
</evidence>
<accession>A0A1L9RR54</accession>
<dbReference type="RefSeq" id="XP_040691097.1">
    <property type="nucleotide sequence ID" value="XM_040836491.1"/>
</dbReference>
<gene>
    <name evidence="3" type="ORF">ASPWEDRAFT_452813</name>
</gene>
<dbReference type="VEuPathDB" id="FungiDB:ASPWEDRAFT_452813"/>
<dbReference type="OrthoDB" id="5294241at2759"/>